<evidence type="ECO:0000256" key="1">
    <source>
        <dbReference type="SAM" id="MobiDB-lite"/>
    </source>
</evidence>
<dbReference type="EnsemblPlants" id="OPUNC01G32480.1">
    <property type="protein sequence ID" value="OPUNC01G32480.1"/>
    <property type="gene ID" value="OPUNC01G32480"/>
</dbReference>
<name>A0A0E0JPM9_ORYPU</name>
<dbReference type="HOGENOM" id="CLU_171395_1_0_1"/>
<dbReference type="Proteomes" id="UP000026962">
    <property type="component" value="Chromosome 1"/>
</dbReference>
<feature type="region of interest" description="Disordered" evidence="1">
    <location>
        <begin position="1"/>
        <end position="26"/>
    </location>
</feature>
<accession>A0A0E0JPM9</accession>
<evidence type="ECO:0000313" key="3">
    <source>
        <dbReference type="Proteomes" id="UP000026962"/>
    </source>
</evidence>
<dbReference type="AlphaFoldDB" id="A0A0E0JPM9"/>
<sequence>MEKDDDTVVVDSSGRQAVRTREEDDDISAVEAKALLRASLPNVGQCLYQQGGGVHLGQEQQPAAAPR</sequence>
<proteinExistence type="predicted"/>
<keyword evidence="3" id="KW-1185">Reference proteome</keyword>
<evidence type="ECO:0000313" key="2">
    <source>
        <dbReference type="EnsemblPlants" id="OPUNC01G32480.1"/>
    </source>
</evidence>
<reference evidence="2" key="2">
    <citation type="submission" date="2018-05" db="EMBL/GenBank/DDBJ databases">
        <title>OpunRS2 (Oryza punctata Reference Sequence Version 2).</title>
        <authorList>
            <person name="Zhang J."/>
            <person name="Kudrna D."/>
            <person name="Lee S."/>
            <person name="Talag J."/>
            <person name="Welchert J."/>
            <person name="Wing R.A."/>
        </authorList>
    </citation>
    <scope>NUCLEOTIDE SEQUENCE [LARGE SCALE GENOMIC DNA]</scope>
</reference>
<protein>
    <submittedName>
        <fullName evidence="2">Uncharacterized protein</fullName>
    </submittedName>
</protein>
<reference evidence="2" key="1">
    <citation type="submission" date="2015-04" db="UniProtKB">
        <authorList>
            <consortium name="EnsemblPlants"/>
        </authorList>
    </citation>
    <scope>IDENTIFICATION</scope>
</reference>
<dbReference type="Gramene" id="OPUNC01G32480.1">
    <property type="protein sequence ID" value="OPUNC01G32480.1"/>
    <property type="gene ID" value="OPUNC01G32480"/>
</dbReference>
<organism evidence="2">
    <name type="scientific">Oryza punctata</name>
    <name type="common">Red rice</name>
    <dbReference type="NCBI Taxonomy" id="4537"/>
    <lineage>
        <taxon>Eukaryota</taxon>
        <taxon>Viridiplantae</taxon>
        <taxon>Streptophyta</taxon>
        <taxon>Embryophyta</taxon>
        <taxon>Tracheophyta</taxon>
        <taxon>Spermatophyta</taxon>
        <taxon>Magnoliopsida</taxon>
        <taxon>Liliopsida</taxon>
        <taxon>Poales</taxon>
        <taxon>Poaceae</taxon>
        <taxon>BOP clade</taxon>
        <taxon>Oryzoideae</taxon>
        <taxon>Oryzeae</taxon>
        <taxon>Oryzinae</taxon>
        <taxon>Oryza</taxon>
    </lineage>
</organism>